<evidence type="ECO:0000256" key="5">
    <source>
        <dbReference type="ARBA" id="ARBA00022989"/>
    </source>
</evidence>
<dbReference type="InterPro" id="IPR013320">
    <property type="entry name" value="ConA-like_dom_sf"/>
</dbReference>
<evidence type="ECO:0000313" key="14">
    <source>
        <dbReference type="Proteomes" id="UP000009022"/>
    </source>
</evidence>
<evidence type="ECO:0000256" key="4">
    <source>
        <dbReference type="ARBA" id="ARBA00022737"/>
    </source>
</evidence>
<name>B3RL68_TRIAD</name>
<dbReference type="PROSITE" id="PS00420">
    <property type="entry name" value="SRCR_1"/>
    <property type="match status" value="1"/>
</dbReference>
<evidence type="ECO:0000259" key="12">
    <source>
        <dbReference type="PROSITE" id="PS50287"/>
    </source>
</evidence>
<feature type="domain" description="SRCR" evidence="12">
    <location>
        <begin position="177"/>
        <end position="283"/>
    </location>
</feature>
<dbReference type="SMART" id="SM00202">
    <property type="entry name" value="SR"/>
    <property type="match status" value="2"/>
</dbReference>
<evidence type="ECO:0000256" key="3">
    <source>
        <dbReference type="ARBA" id="ARBA00022729"/>
    </source>
</evidence>
<dbReference type="Gene3D" id="2.60.120.200">
    <property type="match status" value="1"/>
</dbReference>
<dbReference type="InterPro" id="IPR036772">
    <property type="entry name" value="SRCR-like_dom_sf"/>
</dbReference>
<dbReference type="PRINTS" id="PR00258">
    <property type="entry name" value="SPERACTRCPTR"/>
</dbReference>
<dbReference type="InterPro" id="IPR000998">
    <property type="entry name" value="MAM_dom"/>
</dbReference>
<dbReference type="CTD" id="6749913"/>
<keyword evidence="2 10" id="KW-0812">Transmembrane</keyword>
<proteinExistence type="predicted"/>
<dbReference type="Pfam" id="PF00629">
    <property type="entry name" value="MAM"/>
    <property type="match status" value="1"/>
</dbReference>
<keyword evidence="4" id="KW-0677">Repeat</keyword>
<keyword evidence="7 9" id="KW-1015">Disulfide bond</keyword>
<dbReference type="Pfam" id="PF00530">
    <property type="entry name" value="SRCR"/>
    <property type="match status" value="2"/>
</dbReference>
<dbReference type="eggNOG" id="KOG3627">
    <property type="taxonomic scope" value="Eukaryota"/>
</dbReference>
<evidence type="ECO:0000256" key="6">
    <source>
        <dbReference type="ARBA" id="ARBA00023136"/>
    </source>
</evidence>
<dbReference type="PANTHER" id="PTHR19331:SF465">
    <property type="entry name" value="EGG PEPTIDE SPERACT RECEPTOR"/>
    <property type="match status" value="1"/>
</dbReference>
<feature type="disulfide bond" evidence="9">
    <location>
        <begin position="130"/>
        <end position="140"/>
    </location>
</feature>
<evidence type="ECO:0000256" key="10">
    <source>
        <dbReference type="SAM" id="Phobius"/>
    </source>
</evidence>
<evidence type="ECO:0000256" key="2">
    <source>
        <dbReference type="ARBA" id="ARBA00022692"/>
    </source>
</evidence>
<dbReference type="SUPFAM" id="SSF56487">
    <property type="entry name" value="SRCR-like"/>
    <property type="match status" value="2"/>
</dbReference>
<dbReference type="PROSITE" id="PS50287">
    <property type="entry name" value="SRCR_2"/>
    <property type="match status" value="2"/>
</dbReference>
<gene>
    <name evidence="13" type="ORF">TRIADDRAFT_51897</name>
</gene>
<dbReference type="Proteomes" id="UP000009022">
    <property type="component" value="Unassembled WGS sequence"/>
</dbReference>
<evidence type="ECO:0000256" key="7">
    <source>
        <dbReference type="ARBA" id="ARBA00023157"/>
    </source>
</evidence>
<dbReference type="SUPFAM" id="SSF49899">
    <property type="entry name" value="Concanavalin A-like lectins/glucanases"/>
    <property type="match status" value="1"/>
</dbReference>
<keyword evidence="6 10" id="KW-0472">Membrane</keyword>
<dbReference type="InterPro" id="IPR001190">
    <property type="entry name" value="SRCR"/>
</dbReference>
<keyword evidence="3" id="KW-0732">Signal</keyword>
<dbReference type="PhylomeDB" id="B3RL68"/>
<dbReference type="RefSeq" id="XP_002107911.1">
    <property type="nucleotide sequence ID" value="XM_002107875.1"/>
</dbReference>
<evidence type="ECO:0008006" key="15">
    <source>
        <dbReference type="Google" id="ProtNLM"/>
    </source>
</evidence>
<evidence type="ECO:0000256" key="8">
    <source>
        <dbReference type="ARBA" id="ARBA00023180"/>
    </source>
</evidence>
<dbReference type="GeneID" id="6749913"/>
<dbReference type="Gene3D" id="3.10.250.10">
    <property type="entry name" value="SRCR-like domain"/>
    <property type="match status" value="2"/>
</dbReference>
<dbReference type="KEGG" id="tad:TRIADDRAFT_51897"/>
<dbReference type="OrthoDB" id="536948at2759"/>
<evidence type="ECO:0000256" key="1">
    <source>
        <dbReference type="ARBA" id="ARBA00004167"/>
    </source>
</evidence>
<dbReference type="InParanoid" id="B3RL68"/>
<comment type="caution">
    <text evidence="9">Lacks conserved residue(s) required for the propagation of feature annotation.</text>
</comment>
<dbReference type="FunFam" id="3.10.250.10:FF:000016">
    <property type="entry name" value="Scavenger receptor cysteine-rich protein type 12"/>
    <property type="match status" value="2"/>
</dbReference>
<keyword evidence="14" id="KW-1185">Reference proteome</keyword>
<comment type="subcellular location">
    <subcellularLocation>
        <location evidence="1">Membrane</location>
        <topology evidence="1">Single-pass membrane protein</topology>
    </subcellularLocation>
</comment>
<keyword evidence="5 10" id="KW-1133">Transmembrane helix</keyword>
<evidence type="ECO:0000259" key="11">
    <source>
        <dbReference type="PROSITE" id="PS50060"/>
    </source>
</evidence>
<dbReference type="GO" id="GO:0016020">
    <property type="term" value="C:membrane"/>
    <property type="evidence" value="ECO:0007669"/>
    <property type="project" value="UniProtKB-SubCell"/>
</dbReference>
<dbReference type="PANTHER" id="PTHR19331">
    <property type="entry name" value="SCAVENGER RECEPTOR DOMAIN-CONTAINING"/>
    <property type="match status" value="1"/>
</dbReference>
<feature type="domain" description="SRCR" evidence="12">
    <location>
        <begin position="56"/>
        <end position="160"/>
    </location>
</feature>
<evidence type="ECO:0000256" key="9">
    <source>
        <dbReference type="PROSITE-ProRule" id="PRU00196"/>
    </source>
</evidence>
<organism evidence="13 14">
    <name type="scientific">Trichoplax adhaerens</name>
    <name type="common">Trichoplax reptans</name>
    <dbReference type="NCBI Taxonomy" id="10228"/>
    <lineage>
        <taxon>Eukaryota</taxon>
        <taxon>Metazoa</taxon>
        <taxon>Placozoa</taxon>
        <taxon>Uniplacotomia</taxon>
        <taxon>Trichoplacea</taxon>
        <taxon>Trichoplacidae</taxon>
        <taxon>Trichoplax</taxon>
    </lineage>
</organism>
<dbReference type="PROSITE" id="PS50060">
    <property type="entry name" value="MAM_2"/>
    <property type="match status" value="1"/>
</dbReference>
<feature type="transmembrane region" description="Helical" evidence="10">
    <location>
        <begin position="465"/>
        <end position="488"/>
    </location>
</feature>
<reference evidence="13 14" key="1">
    <citation type="journal article" date="2008" name="Nature">
        <title>The Trichoplax genome and the nature of placozoans.</title>
        <authorList>
            <person name="Srivastava M."/>
            <person name="Begovic E."/>
            <person name="Chapman J."/>
            <person name="Putnam N.H."/>
            <person name="Hellsten U."/>
            <person name="Kawashima T."/>
            <person name="Kuo A."/>
            <person name="Mitros T."/>
            <person name="Salamov A."/>
            <person name="Carpenter M.L."/>
            <person name="Signorovitch A.Y."/>
            <person name="Moreno M.A."/>
            <person name="Kamm K."/>
            <person name="Grimwood J."/>
            <person name="Schmutz J."/>
            <person name="Shapiro H."/>
            <person name="Grigoriev I.V."/>
            <person name="Buss L.W."/>
            <person name="Schierwater B."/>
            <person name="Dellaporta S.L."/>
            <person name="Rokhsar D.S."/>
        </authorList>
    </citation>
    <scope>NUCLEOTIDE SEQUENCE [LARGE SCALE GENOMIC DNA]</scope>
    <source>
        <strain evidence="13 14">Grell-BS-1999</strain>
    </source>
</reference>
<dbReference type="STRING" id="10228.B3RL68"/>
<evidence type="ECO:0000313" key="13">
    <source>
        <dbReference type="EMBL" id="EDV28709.1"/>
    </source>
</evidence>
<dbReference type="AlphaFoldDB" id="B3RL68"/>
<protein>
    <recommendedName>
        <fullName evidence="15">SRCR domain-containing protein</fullName>
    </recommendedName>
</protein>
<keyword evidence="8" id="KW-0325">Glycoprotein</keyword>
<dbReference type="EMBL" id="DS985241">
    <property type="protein sequence ID" value="EDV28709.1"/>
    <property type="molecule type" value="Genomic_DNA"/>
</dbReference>
<sequence>MESYHTKYGRHIPDVRECNCEVYSRLAKLNFYGISLQGKRNSYRIRIAKSGNTSKLRLMNGGISCGRLEVMYNNKWATVCNPGEAASKRWSIRNADVACRQLNFRGRAFVYDGSAFGQSKEPIWPRDLQCSGNETDLLQCQYSKLQSSCSQQNSVGICCGYNENRGSLAPVPMYQSIRITGGKSAVSGQPQFLYQGRWHSVCPLGWTENDADVFCRELGFVGAKSIEAKIDKVISRAILYYKLNCIGSEDSIMNCRSDLAQNHNLANNCYHPNNPSVAMVTCQKSAGNPLYCDFLNGLCDWNQVQQHHSMNWIWKNKWRKFQTMDDLKSGPYVFVQLDHGYIGDKAVLQSPLLAKYQSTKATILISYYMDVRPAKPALTLLSTKVYYPVENQHDTLWYSYPRTTKRWLYSSIMFTPRFQKFYVSIQVAKGPELSGFIGLSRIEIVGCDIYRNRTLLNQNRKTVNYAIPIFCTAVVIMVLLLAALTHVIKKKSYQRRLTLDLPRPIRKGNGGASCKRISAIASPIKNLHNRNFNTSGETSKI</sequence>
<dbReference type="HOGENOM" id="CLU_503754_0_0_1"/>
<feature type="disulfide bond" evidence="9">
    <location>
        <begin position="245"/>
        <end position="255"/>
    </location>
</feature>
<feature type="domain" description="MAM" evidence="11">
    <location>
        <begin position="290"/>
        <end position="449"/>
    </location>
</feature>
<accession>B3RL68</accession>